<keyword evidence="1" id="KW-0732">Signal</keyword>
<accession>A0A812MP96</accession>
<reference evidence="2" key="1">
    <citation type="submission" date="2021-02" db="EMBL/GenBank/DDBJ databases">
        <authorList>
            <person name="Dougan E. K."/>
            <person name="Rhodes N."/>
            <person name="Thang M."/>
            <person name="Chan C."/>
        </authorList>
    </citation>
    <scope>NUCLEOTIDE SEQUENCE</scope>
</reference>
<feature type="signal peptide" evidence="1">
    <location>
        <begin position="1"/>
        <end position="20"/>
    </location>
</feature>
<proteinExistence type="predicted"/>
<dbReference type="Proteomes" id="UP000604046">
    <property type="component" value="Unassembled WGS sequence"/>
</dbReference>
<keyword evidence="3" id="KW-1185">Reference proteome</keyword>
<protein>
    <submittedName>
        <fullName evidence="2">Uncharacterized protein</fullName>
    </submittedName>
</protein>
<organism evidence="2 3">
    <name type="scientific">Symbiodinium natans</name>
    <dbReference type="NCBI Taxonomy" id="878477"/>
    <lineage>
        <taxon>Eukaryota</taxon>
        <taxon>Sar</taxon>
        <taxon>Alveolata</taxon>
        <taxon>Dinophyceae</taxon>
        <taxon>Suessiales</taxon>
        <taxon>Symbiodiniaceae</taxon>
        <taxon>Symbiodinium</taxon>
    </lineage>
</organism>
<name>A0A812MP96_9DINO</name>
<feature type="chain" id="PRO_5032538913" evidence="1">
    <location>
        <begin position="21"/>
        <end position="445"/>
    </location>
</feature>
<evidence type="ECO:0000256" key="1">
    <source>
        <dbReference type="SAM" id="SignalP"/>
    </source>
</evidence>
<gene>
    <name evidence="2" type="ORF">SNAT2548_LOCUS14262</name>
</gene>
<evidence type="ECO:0000313" key="3">
    <source>
        <dbReference type="Proteomes" id="UP000604046"/>
    </source>
</evidence>
<sequence>MWQMMAISFFIFSYAWPVDAVLSAGCISAAEQYQLNLTQLLMLSRRVLLSKKDLDYHERARFGPLLDAVFRHREDLLLPEDCPCAVLVASSVLIGLEATHIASGDHNTNMEHTKAFHRMALLQKAIKKSSETCSMSEARVWPAVQALDVFGDTYSAMIERMQNLQQWMMDFQEEAPITDEQHIQALADAAFALEGFEWWPCRGTLIALLRHGKRSGRLSNDKVDVVDHDVDIMVGIASHEDWIRKRFGVQDRLVERGWSHCFERYSVAIERHSNDKEFLLVRGDLFLCVRYNPQFTLDIGTYLTEGSIAYAQKYCIPGSGCWLPHDGSLRGSHGRLRISAIRPQGLCKAGPLSVPCPRKPLETLQATMFGVNFTRHCVALPDVARRLERDHYDSDRDPWLSEGLTQEDVDILWQRAADLDKEGYMSMTPYLRGCSSLRYATTPLP</sequence>
<comment type="caution">
    <text evidence="2">The sequence shown here is derived from an EMBL/GenBank/DDBJ whole genome shotgun (WGS) entry which is preliminary data.</text>
</comment>
<evidence type="ECO:0000313" key="2">
    <source>
        <dbReference type="EMBL" id="CAE7268816.1"/>
    </source>
</evidence>
<dbReference type="OrthoDB" id="418933at2759"/>
<dbReference type="AlphaFoldDB" id="A0A812MP96"/>
<dbReference type="EMBL" id="CAJNDS010001635">
    <property type="protein sequence ID" value="CAE7268816.1"/>
    <property type="molecule type" value="Genomic_DNA"/>
</dbReference>